<evidence type="ECO:0000313" key="5">
    <source>
        <dbReference type="EMBL" id="KGO93101.1"/>
    </source>
</evidence>
<feature type="active site" description="Proton acceptor" evidence="2">
    <location>
        <position position="139"/>
    </location>
</feature>
<dbReference type="Proteomes" id="UP000030149">
    <property type="component" value="Unassembled WGS sequence"/>
</dbReference>
<evidence type="ECO:0000256" key="2">
    <source>
        <dbReference type="PIRSR" id="PIRSR620019-1"/>
    </source>
</evidence>
<name>A0A0A2MNG1_9FLAO</name>
<dbReference type="InterPro" id="IPR020019">
    <property type="entry name" value="AcTrfase_PglD-like"/>
</dbReference>
<dbReference type="PANTHER" id="PTHR43300">
    <property type="entry name" value="ACETYLTRANSFERASE"/>
    <property type="match status" value="1"/>
</dbReference>
<keyword evidence="6" id="KW-1185">Reference proteome</keyword>
<feature type="binding site" evidence="3">
    <location>
        <position position="169"/>
    </location>
    <ligand>
        <name>acetyl-CoA</name>
        <dbReference type="ChEBI" id="CHEBI:57288"/>
    </ligand>
</feature>
<dbReference type="PATRIC" id="fig|1107311.5.peg.1533"/>
<dbReference type="AlphaFoldDB" id="A0A0A2MNG1"/>
<dbReference type="InterPro" id="IPR041561">
    <property type="entry name" value="PglD_N"/>
</dbReference>
<dbReference type="Gene3D" id="2.160.10.10">
    <property type="entry name" value="Hexapeptide repeat proteins"/>
    <property type="match status" value="1"/>
</dbReference>
<reference evidence="6" key="1">
    <citation type="submission" date="2013-09" db="EMBL/GenBank/DDBJ databases">
        <authorList>
            <person name="Zeng Z."/>
            <person name="Chen C."/>
        </authorList>
    </citation>
    <scope>NUCLEOTIDE SEQUENCE [LARGE SCALE GENOMIC DNA]</scope>
    <source>
        <strain evidence="6">DK69</strain>
    </source>
</reference>
<organism evidence="5 6">
    <name type="scientific">Flavobacterium enshiense DK69</name>
    <dbReference type="NCBI Taxonomy" id="1107311"/>
    <lineage>
        <taxon>Bacteria</taxon>
        <taxon>Pseudomonadati</taxon>
        <taxon>Bacteroidota</taxon>
        <taxon>Flavobacteriia</taxon>
        <taxon>Flavobacteriales</taxon>
        <taxon>Flavobacteriaceae</taxon>
        <taxon>Flavobacterium</taxon>
    </lineage>
</organism>
<reference evidence="5 6" key="2">
    <citation type="journal article" date="2015" name="Stand. Genomic Sci.">
        <title>High quality draft genomic sequence of Flavobacterium enshiense DK69(T) and comparison among Flavobacterium genomes.</title>
        <authorList>
            <person name="Zeng Z."/>
            <person name="Chen C."/>
            <person name="Du H."/>
            <person name="Wang G."/>
            <person name="Li M."/>
        </authorList>
    </citation>
    <scope>NUCLEOTIDE SEQUENCE [LARGE SCALE GENOMIC DNA]</scope>
    <source>
        <strain evidence="5 6">DK69</strain>
    </source>
</reference>
<dbReference type="NCBIfam" id="TIGR03570">
    <property type="entry name" value="NeuD_NnaD"/>
    <property type="match status" value="1"/>
</dbReference>
<proteinExistence type="inferred from homology"/>
<feature type="site" description="Increases basicity of active site His" evidence="2">
    <location>
        <position position="140"/>
    </location>
</feature>
<protein>
    <recommendedName>
        <fullName evidence="4">PglD N-terminal domain-containing protein</fullName>
    </recommendedName>
</protein>
<dbReference type="STRING" id="1107311.Q767_15070"/>
<dbReference type="Pfam" id="PF17836">
    <property type="entry name" value="PglD_N"/>
    <property type="match status" value="1"/>
</dbReference>
<dbReference type="EMBL" id="JRLZ01000021">
    <property type="protein sequence ID" value="KGO93101.1"/>
    <property type="molecule type" value="Genomic_DNA"/>
</dbReference>
<dbReference type="SUPFAM" id="SSF51161">
    <property type="entry name" value="Trimeric LpxA-like enzymes"/>
    <property type="match status" value="1"/>
</dbReference>
<dbReference type="OrthoDB" id="708224at2"/>
<dbReference type="eggNOG" id="COG1044">
    <property type="taxonomic scope" value="Bacteria"/>
</dbReference>
<accession>A0A0A2MNG1</accession>
<evidence type="ECO:0000259" key="4">
    <source>
        <dbReference type="Pfam" id="PF17836"/>
    </source>
</evidence>
<dbReference type="Gene3D" id="3.40.50.20">
    <property type="match status" value="1"/>
</dbReference>
<feature type="binding site" evidence="3">
    <location>
        <position position="71"/>
    </location>
    <ligand>
        <name>substrate</name>
    </ligand>
</feature>
<gene>
    <name evidence="5" type="ORF">Q767_15070</name>
</gene>
<comment type="similarity">
    <text evidence="1">Belongs to the transferase hexapeptide repeat family.</text>
</comment>
<dbReference type="InterPro" id="IPR011004">
    <property type="entry name" value="Trimer_LpxA-like_sf"/>
</dbReference>
<dbReference type="CDD" id="cd03360">
    <property type="entry name" value="LbH_AT_putative"/>
    <property type="match status" value="1"/>
</dbReference>
<evidence type="ECO:0000256" key="1">
    <source>
        <dbReference type="ARBA" id="ARBA00007274"/>
    </source>
</evidence>
<comment type="caution">
    <text evidence="5">The sequence shown here is derived from an EMBL/GenBank/DDBJ whole genome shotgun (WGS) entry which is preliminary data.</text>
</comment>
<evidence type="ECO:0000313" key="6">
    <source>
        <dbReference type="Proteomes" id="UP000030149"/>
    </source>
</evidence>
<evidence type="ECO:0000256" key="3">
    <source>
        <dbReference type="PIRSR" id="PIRSR620019-2"/>
    </source>
</evidence>
<dbReference type="RefSeq" id="WP_035630908.1">
    <property type="nucleotide sequence ID" value="NZ_AVCS01000032.1"/>
</dbReference>
<sequence length="210" mass="23211">MSKTLGVIGAGHLGQQLAHFALTDHHYSNVVFFDDFCKEPNVFDCKILGGTDAIEKAYLEKEFDELLVGIGYKHLSVRKQFFENFKGKIPFGKIIHSSCQIDITAEIREGVVLYPNTTIDQRTIIDCNTIVNLDCTISHDSYIGSHCFLSPRVAIAGFVKIEEQSVLGINSTIIDNLTICKKTQVGAGAVVIKKIEKSGLYVGNPAKFIR</sequence>
<feature type="domain" description="PglD N-terminal" evidence="4">
    <location>
        <begin position="5"/>
        <end position="84"/>
    </location>
</feature>
<dbReference type="PANTHER" id="PTHR43300:SF7">
    <property type="entry name" value="UDP-N-ACETYLBACILLOSAMINE N-ACETYLTRANSFERASE"/>
    <property type="match status" value="1"/>
</dbReference>
<feature type="binding site" evidence="3">
    <location>
        <begin position="34"/>
        <end position="35"/>
    </location>
    <ligand>
        <name>substrate</name>
    </ligand>
</feature>
<dbReference type="InterPro" id="IPR050179">
    <property type="entry name" value="Trans_hexapeptide_repeat"/>
</dbReference>